<evidence type="ECO:0000256" key="9">
    <source>
        <dbReference type="SAM" id="MobiDB-lite"/>
    </source>
</evidence>
<evidence type="ECO:0000259" key="11">
    <source>
        <dbReference type="Pfam" id="PF17763"/>
    </source>
</evidence>
<dbReference type="InterPro" id="IPR020827">
    <property type="entry name" value="Asparaginase/glutaminase_AS1"/>
</dbReference>
<keyword evidence="2" id="KW-0677">Repeat</keyword>
<dbReference type="Pfam" id="PF17763">
    <property type="entry name" value="Asparaginase_C"/>
    <property type="match status" value="1"/>
</dbReference>
<gene>
    <name evidence="12" type="ORF">HYPSUDRAFT_63308</name>
</gene>
<feature type="active site" evidence="7">
    <location>
        <position position="20"/>
    </location>
</feature>
<dbReference type="InterPro" id="IPR006034">
    <property type="entry name" value="Asparaginase/glutaminase-like"/>
</dbReference>
<dbReference type="SMART" id="SM00248">
    <property type="entry name" value="ANK"/>
    <property type="match status" value="2"/>
</dbReference>
<dbReference type="AlphaFoldDB" id="A0A0D2Q632"/>
<dbReference type="Proteomes" id="UP000054270">
    <property type="component" value="Unassembled WGS sequence"/>
</dbReference>
<dbReference type="Pfam" id="PF12796">
    <property type="entry name" value="Ank_2"/>
    <property type="match status" value="1"/>
</dbReference>
<dbReference type="FunFam" id="3.40.50.1170:FF:000003">
    <property type="entry name" value="60 kDa lysophospholipase"/>
    <property type="match status" value="1"/>
</dbReference>
<evidence type="ECO:0000256" key="8">
    <source>
        <dbReference type="PROSITE-ProRule" id="PRU10100"/>
    </source>
</evidence>
<feature type="active site" evidence="8">
    <location>
        <position position="193"/>
    </location>
</feature>
<dbReference type="Gene3D" id="3.40.50.40">
    <property type="match status" value="1"/>
</dbReference>
<dbReference type="GO" id="GO:0006528">
    <property type="term" value="P:asparagine metabolic process"/>
    <property type="evidence" value="ECO:0007669"/>
    <property type="project" value="UniProtKB-ARBA"/>
</dbReference>
<dbReference type="SMART" id="SM00870">
    <property type="entry name" value="Asparaginase"/>
    <property type="match status" value="1"/>
</dbReference>
<evidence type="ECO:0000313" key="13">
    <source>
        <dbReference type="Proteomes" id="UP000054270"/>
    </source>
</evidence>
<keyword evidence="13" id="KW-1185">Reference proteome</keyword>
<dbReference type="InterPro" id="IPR027473">
    <property type="entry name" value="L-asparaginase_C"/>
</dbReference>
<dbReference type="PIRSF" id="PIRSF001220">
    <property type="entry name" value="L-ASNase_gatD"/>
    <property type="match status" value="1"/>
</dbReference>
<dbReference type="FunFam" id="3.40.50.40:FF:000001">
    <property type="entry name" value="L-asparaginase 1"/>
    <property type="match status" value="1"/>
</dbReference>
<accession>A0A0D2Q632</accession>
<dbReference type="EMBL" id="KN817525">
    <property type="protein sequence ID" value="KJA27050.1"/>
    <property type="molecule type" value="Genomic_DNA"/>
</dbReference>
<dbReference type="InterPro" id="IPR002110">
    <property type="entry name" value="Ankyrin_rpt"/>
</dbReference>
<dbReference type="InterPro" id="IPR036770">
    <property type="entry name" value="Ankyrin_rpt-contain_sf"/>
</dbReference>
<dbReference type="InterPro" id="IPR041725">
    <property type="entry name" value="L-asparaginase_I"/>
</dbReference>
<dbReference type="Gene3D" id="1.25.40.20">
    <property type="entry name" value="Ankyrin repeat-containing domain"/>
    <property type="match status" value="1"/>
</dbReference>
<keyword evidence="4 6" id="KW-0040">ANK repeat</keyword>
<organism evidence="12 13">
    <name type="scientific">Hypholoma sublateritium (strain FD-334 SS-4)</name>
    <dbReference type="NCBI Taxonomy" id="945553"/>
    <lineage>
        <taxon>Eukaryota</taxon>
        <taxon>Fungi</taxon>
        <taxon>Dikarya</taxon>
        <taxon>Basidiomycota</taxon>
        <taxon>Agaricomycotina</taxon>
        <taxon>Agaricomycetes</taxon>
        <taxon>Agaricomycetidae</taxon>
        <taxon>Agaricales</taxon>
        <taxon>Agaricineae</taxon>
        <taxon>Strophariaceae</taxon>
        <taxon>Hypholoma</taxon>
    </lineage>
</organism>
<evidence type="ECO:0000259" key="10">
    <source>
        <dbReference type="Pfam" id="PF00710"/>
    </source>
</evidence>
<evidence type="ECO:0000256" key="1">
    <source>
        <dbReference type="ARBA" id="ARBA00012920"/>
    </source>
</evidence>
<dbReference type="InterPro" id="IPR036152">
    <property type="entry name" value="Asp/glu_Ase-like_sf"/>
</dbReference>
<dbReference type="InterPro" id="IPR040919">
    <property type="entry name" value="Asparaginase_C"/>
</dbReference>
<evidence type="ECO:0000256" key="3">
    <source>
        <dbReference type="ARBA" id="ARBA00022801"/>
    </source>
</evidence>
<dbReference type="InterPro" id="IPR027474">
    <property type="entry name" value="L-asparaginase_N"/>
</dbReference>
<dbReference type="PANTHER" id="PTHR11707">
    <property type="entry name" value="L-ASPARAGINASE"/>
    <property type="match status" value="1"/>
</dbReference>
<dbReference type="NCBIfam" id="TIGR00519">
    <property type="entry name" value="asnASE_I"/>
    <property type="match status" value="1"/>
</dbReference>
<evidence type="ECO:0000256" key="5">
    <source>
        <dbReference type="ARBA" id="ARBA00061199"/>
    </source>
</evidence>
<feature type="compositionally biased region" description="Polar residues" evidence="9">
    <location>
        <begin position="99"/>
        <end position="113"/>
    </location>
</feature>
<sequence>MESSTVTDESRVLVIYTGGTIGMLIGQSGYVTEPYFLTQNLRSQNRFHDPLQDSLFSHAGSVQGYRDWNAGSGRSSPIGDAGQPGGRQGRTLLVRSSRPIRTTTSPNSNSNGALLQPQCVKVSENVYEAHLPCLITPRTKIPGKNASKTICYAILEWSPLLDSSNMDFDDWIRIATEIELNYSFDAFVVLHGTDTMAYTSSALSFLLEDLGKTVILTGAQIPLSELRNDAVDNLMGALTIAGHYIIPECCLYFNHTLFRGNRVTKMSSYDLSAFNSPNFPPLVNVGIDIVVNWNDVIRQTSLRKFKVHKSMNPHVATLRLFPGISGTTIKAFCMAPIKGVVLETFGAGNAPQRADVMEALKEACERGVVVVAITQCSKGSVSDAYETGRTLMQAGVIPGGDMTPECALTKLGYLLSKPELSLQDVRQLIGSPLRGELTRQSRAVTQEPTVDKNLESIQRLLSQFVQLSQTPPQSLTRATETVPSEAAYAGLPDAAAPWTWTATEAARAEAVLFPFLIHLAAARDDIESLKYCLYPVDSDNAADVLKLGMIPGGVVNCLEVGSGRSPLHVASLNGNTCSVELLLRAGALVHLRDMLGHTALYLAARQKHEDVVDLLVQAGATLGGSDIHFANSFMENSAERPNHDPLRIWIKAGWKPAK</sequence>
<dbReference type="InterPro" id="IPR006033">
    <property type="entry name" value="AsnA_fam"/>
</dbReference>
<dbReference type="Gene3D" id="3.40.50.1170">
    <property type="entry name" value="L-asparaginase, N-terminal domain"/>
    <property type="match status" value="1"/>
</dbReference>
<feature type="domain" description="Asparaginase/glutaminase C-terminal" evidence="11">
    <location>
        <begin position="314"/>
        <end position="428"/>
    </location>
</feature>
<dbReference type="PRINTS" id="PR00139">
    <property type="entry name" value="ASNGLNASE"/>
</dbReference>
<dbReference type="EC" id="3.5.1.1" evidence="1"/>
<evidence type="ECO:0000256" key="4">
    <source>
        <dbReference type="ARBA" id="ARBA00023043"/>
    </source>
</evidence>
<keyword evidence="3" id="KW-0378">Hydrolase</keyword>
<comment type="similarity">
    <text evidence="5">In the N-terminal section; belongs to the asparaginase 1 family.</text>
</comment>
<dbReference type="OrthoDB" id="542841at2759"/>
<protein>
    <recommendedName>
        <fullName evidence="1">asparaginase</fullName>
        <ecNumber evidence="1">3.5.1.1</ecNumber>
    </recommendedName>
</protein>
<dbReference type="InterPro" id="IPR027475">
    <property type="entry name" value="Asparaginase/glutaminase_AS2"/>
</dbReference>
<dbReference type="InterPro" id="IPR037152">
    <property type="entry name" value="L-asparaginase_N_sf"/>
</dbReference>
<dbReference type="PROSITE" id="PS00917">
    <property type="entry name" value="ASN_GLN_ASE_2"/>
    <property type="match status" value="1"/>
</dbReference>
<evidence type="ECO:0000256" key="6">
    <source>
        <dbReference type="PROSITE-ProRule" id="PRU00023"/>
    </source>
</evidence>
<dbReference type="SUPFAM" id="SSF48403">
    <property type="entry name" value="Ankyrin repeat"/>
    <property type="match status" value="1"/>
</dbReference>
<evidence type="ECO:0000256" key="2">
    <source>
        <dbReference type="ARBA" id="ARBA00022737"/>
    </source>
</evidence>
<dbReference type="PIRSF" id="PIRSF500176">
    <property type="entry name" value="L_ASNase"/>
    <property type="match status" value="1"/>
</dbReference>
<dbReference type="SFLD" id="SFLDS00057">
    <property type="entry name" value="Glutaminase/Asparaginase"/>
    <property type="match status" value="1"/>
</dbReference>
<dbReference type="PROSITE" id="PS50297">
    <property type="entry name" value="ANK_REP_REGION"/>
    <property type="match status" value="2"/>
</dbReference>
<name>A0A0D2Q632_HYPSF</name>
<dbReference type="PROSITE" id="PS51732">
    <property type="entry name" value="ASN_GLN_ASE_3"/>
    <property type="match status" value="1"/>
</dbReference>
<feature type="domain" description="L-asparaginase N-terminal" evidence="10">
    <location>
        <begin position="11"/>
        <end position="295"/>
    </location>
</feature>
<dbReference type="Pfam" id="PF00710">
    <property type="entry name" value="Asparaginase"/>
    <property type="match status" value="1"/>
</dbReference>
<dbReference type="PROSITE" id="PS00144">
    <property type="entry name" value="ASN_GLN_ASE_1"/>
    <property type="match status" value="1"/>
</dbReference>
<dbReference type="PROSITE" id="PS50088">
    <property type="entry name" value="ANK_REPEAT"/>
    <property type="match status" value="2"/>
</dbReference>
<proteinExistence type="inferred from homology"/>
<feature type="region of interest" description="Disordered" evidence="9">
    <location>
        <begin position="67"/>
        <end position="114"/>
    </location>
</feature>
<dbReference type="STRING" id="945553.A0A0D2Q632"/>
<feature type="repeat" description="ANK" evidence="6">
    <location>
        <begin position="562"/>
        <end position="594"/>
    </location>
</feature>
<evidence type="ECO:0000256" key="7">
    <source>
        <dbReference type="PROSITE-ProRule" id="PRU10099"/>
    </source>
</evidence>
<evidence type="ECO:0000313" key="12">
    <source>
        <dbReference type="EMBL" id="KJA27050.1"/>
    </source>
</evidence>
<reference evidence="13" key="1">
    <citation type="submission" date="2014-04" db="EMBL/GenBank/DDBJ databases">
        <title>Evolutionary Origins and Diversification of the Mycorrhizal Mutualists.</title>
        <authorList>
            <consortium name="DOE Joint Genome Institute"/>
            <consortium name="Mycorrhizal Genomics Consortium"/>
            <person name="Kohler A."/>
            <person name="Kuo A."/>
            <person name="Nagy L.G."/>
            <person name="Floudas D."/>
            <person name="Copeland A."/>
            <person name="Barry K.W."/>
            <person name="Cichocki N."/>
            <person name="Veneault-Fourrey C."/>
            <person name="LaButti K."/>
            <person name="Lindquist E.A."/>
            <person name="Lipzen A."/>
            <person name="Lundell T."/>
            <person name="Morin E."/>
            <person name="Murat C."/>
            <person name="Riley R."/>
            <person name="Ohm R."/>
            <person name="Sun H."/>
            <person name="Tunlid A."/>
            <person name="Henrissat B."/>
            <person name="Grigoriev I.V."/>
            <person name="Hibbett D.S."/>
            <person name="Martin F."/>
        </authorList>
    </citation>
    <scope>NUCLEOTIDE SEQUENCE [LARGE SCALE GENOMIC DNA]</scope>
    <source>
        <strain evidence="13">FD-334 SS-4</strain>
    </source>
</reference>
<dbReference type="PANTHER" id="PTHR11707:SF28">
    <property type="entry name" value="60 KDA LYSOPHOSPHOLIPASE"/>
    <property type="match status" value="1"/>
</dbReference>
<dbReference type="OMA" id="CDVGVIP"/>
<dbReference type="CDD" id="cd08963">
    <property type="entry name" value="L-asparaginase_I"/>
    <property type="match status" value="1"/>
</dbReference>
<feature type="repeat" description="ANK" evidence="6">
    <location>
        <begin position="595"/>
        <end position="627"/>
    </location>
</feature>
<dbReference type="SUPFAM" id="SSF53774">
    <property type="entry name" value="Glutaminase/Asparaginase"/>
    <property type="match status" value="1"/>
</dbReference>
<dbReference type="GO" id="GO:0004067">
    <property type="term" value="F:asparaginase activity"/>
    <property type="evidence" value="ECO:0007669"/>
    <property type="project" value="UniProtKB-UniRule"/>
</dbReference>